<dbReference type="AlphaFoldDB" id="A0A0E9PUZ3"/>
<sequence length="34" mass="3783">MISSLVESGVVMRNGPEQGPIRFRVLCQLLLLII</sequence>
<accession>A0A0E9PUZ3</accession>
<dbReference type="EMBL" id="GBXM01102204">
    <property type="protein sequence ID" value="JAH06373.1"/>
    <property type="molecule type" value="Transcribed_RNA"/>
</dbReference>
<organism evidence="1">
    <name type="scientific">Anguilla anguilla</name>
    <name type="common">European freshwater eel</name>
    <name type="synonym">Muraena anguilla</name>
    <dbReference type="NCBI Taxonomy" id="7936"/>
    <lineage>
        <taxon>Eukaryota</taxon>
        <taxon>Metazoa</taxon>
        <taxon>Chordata</taxon>
        <taxon>Craniata</taxon>
        <taxon>Vertebrata</taxon>
        <taxon>Euteleostomi</taxon>
        <taxon>Actinopterygii</taxon>
        <taxon>Neopterygii</taxon>
        <taxon>Teleostei</taxon>
        <taxon>Anguilliformes</taxon>
        <taxon>Anguillidae</taxon>
        <taxon>Anguilla</taxon>
    </lineage>
</organism>
<dbReference type="EMBL" id="GBXM01100278">
    <property type="protein sequence ID" value="JAH08299.1"/>
    <property type="molecule type" value="Transcribed_RNA"/>
</dbReference>
<proteinExistence type="predicted"/>
<reference evidence="1" key="2">
    <citation type="journal article" date="2015" name="Fish Shellfish Immunol.">
        <title>Early steps in the European eel (Anguilla anguilla)-Vibrio vulnificus interaction in the gills: Role of the RtxA13 toxin.</title>
        <authorList>
            <person name="Callol A."/>
            <person name="Pajuelo D."/>
            <person name="Ebbesson L."/>
            <person name="Teles M."/>
            <person name="MacKenzie S."/>
            <person name="Amaro C."/>
        </authorList>
    </citation>
    <scope>NUCLEOTIDE SEQUENCE</scope>
</reference>
<reference evidence="1" key="1">
    <citation type="submission" date="2014-11" db="EMBL/GenBank/DDBJ databases">
        <authorList>
            <person name="Amaro Gonzalez C."/>
        </authorList>
    </citation>
    <scope>NUCLEOTIDE SEQUENCE</scope>
</reference>
<evidence type="ECO:0000313" key="1">
    <source>
        <dbReference type="EMBL" id="JAH08299.1"/>
    </source>
</evidence>
<name>A0A0E9PUZ3_ANGAN</name>
<protein>
    <submittedName>
        <fullName evidence="1">Uncharacterized protein</fullName>
    </submittedName>
</protein>